<sequence>MTDPEKVKKLMQKAKLADENLQINFVILDLSPKWMKCRRTKRIVFQFHKLGDAENKTGCGKELENYQILPDRQENLVVTQVNMMLGGLGLLVFFDLCPECFGDVNRCTPIEEKS</sequence>
<gene>
    <name evidence="1" type="ORF">BCF55_1268</name>
</gene>
<proteinExistence type="predicted"/>
<name>A0A497XS97_9AQUI</name>
<comment type="caution">
    <text evidence="1">The sequence shown here is derived from an EMBL/GenBank/DDBJ whole genome shotgun (WGS) entry which is preliminary data.</text>
</comment>
<keyword evidence="2" id="KW-1185">Reference proteome</keyword>
<evidence type="ECO:0000313" key="1">
    <source>
        <dbReference type="EMBL" id="RLJ70979.1"/>
    </source>
</evidence>
<reference evidence="1 2" key="1">
    <citation type="submission" date="2018-10" db="EMBL/GenBank/DDBJ databases">
        <title>Genomic Encyclopedia of Archaeal and Bacterial Type Strains, Phase II (KMG-II): from individual species to whole genera.</title>
        <authorList>
            <person name="Goeker M."/>
        </authorList>
    </citation>
    <scope>NUCLEOTIDE SEQUENCE [LARGE SCALE GENOMIC DNA]</scope>
    <source>
        <strain evidence="1 2">DSM 16510</strain>
    </source>
</reference>
<dbReference type="Proteomes" id="UP000267841">
    <property type="component" value="Unassembled WGS sequence"/>
</dbReference>
<dbReference type="AlphaFoldDB" id="A0A497XS97"/>
<protein>
    <submittedName>
        <fullName evidence="1">Uncharacterized protein</fullName>
    </submittedName>
</protein>
<evidence type="ECO:0000313" key="2">
    <source>
        <dbReference type="Proteomes" id="UP000267841"/>
    </source>
</evidence>
<dbReference type="RefSeq" id="WP_170144765.1">
    <property type="nucleotide sequence ID" value="NZ_RCCJ01000001.1"/>
</dbReference>
<accession>A0A497XS97</accession>
<dbReference type="EMBL" id="RCCJ01000001">
    <property type="protein sequence ID" value="RLJ70979.1"/>
    <property type="molecule type" value="Genomic_DNA"/>
</dbReference>
<organism evidence="1 2">
    <name type="scientific">Hydrogenivirga caldilitoris</name>
    <dbReference type="NCBI Taxonomy" id="246264"/>
    <lineage>
        <taxon>Bacteria</taxon>
        <taxon>Pseudomonadati</taxon>
        <taxon>Aquificota</taxon>
        <taxon>Aquificia</taxon>
        <taxon>Aquificales</taxon>
        <taxon>Aquificaceae</taxon>
        <taxon>Hydrogenivirga</taxon>
    </lineage>
</organism>